<evidence type="ECO:0000313" key="3">
    <source>
        <dbReference type="EMBL" id="GER43768.1"/>
    </source>
</evidence>
<keyword evidence="4" id="KW-1185">Reference proteome</keyword>
<dbReference type="Gene3D" id="1.10.287.2900">
    <property type="match status" value="1"/>
</dbReference>
<organism evidence="3 4">
    <name type="scientific">Striga asiatica</name>
    <name type="common">Asiatic witchweed</name>
    <name type="synonym">Buchnera asiatica</name>
    <dbReference type="NCBI Taxonomy" id="4170"/>
    <lineage>
        <taxon>Eukaryota</taxon>
        <taxon>Viridiplantae</taxon>
        <taxon>Streptophyta</taxon>
        <taxon>Embryophyta</taxon>
        <taxon>Tracheophyta</taxon>
        <taxon>Spermatophyta</taxon>
        <taxon>Magnoliopsida</taxon>
        <taxon>eudicotyledons</taxon>
        <taxon>Gunneridae</taxon>
        <taxon>Pentapetalae</taxon>
        <taxon>asterids</taxon>
        <taxon>lamiids</taxon>
        <taxon>Lamiales</taxon>
        <taxon>Orobanchaceae</taxon>
        <taxon>Buchnereae</taxon>
        <taxon>Striga</taxon>
    </lineage>
</organism>
<dbReference type="PANTHER" id="PTHR34357">
    <property type="entry name" value="F7A19.14 PROTEIN-RELATED"/>
    <property type="match status" value="1"/>
</dbReference>
<evidence type="ECO:0000256" key="1">
    <source>
        <dbReference type="SAM" id="MobiDB-lite"/>
    </source>
</evidence>
<evidence type="ECO:0000313" key="4">
    <source>
        <dbReference type="Proteomes" id="UP000325081"/>
    </source>
</evidence>
<protein>
    <submittedName>
        <fullName evidence="3">GCK domain-containing protein</fullName>
    </submittedName>
</protein>
<feature type="domain" description="GCK" evidence="2">
    <location>
        <begin position="98"/>
        <end position="172"/>
    </location>
</feature>
<comment type="caution">
    <text evidence="3">The sequence shown here is derived from an EMBL/GenBank/DDBJ whole genome shotgun (WGS) entry which is preliminary data.</text>
</comment>
<dbReference type="SMART" id="SM01227">
    <property type="entry name" value="GCK"/>
    <property type="match status" value="1"/>
</dbReference>
<dbReference type="Pfam" id="PF07802">
    <property type="entry name" value="GCK"/>
    <property type="match status" value="1"/>
</dbReference>
<reference evidence="4" key="1">
    <citation type="journal article" date="2019" name="Curr. Biol.">
        <title>Genome Sequence of Striga asiatica Provides Insight into the Evolution of Plant Parasitism.</title>
        <authorList>
            <person name="Yoshida S."/>
            <person name="Kim S."/>
            <person name="Wafula E.K."/>
            <person name="Tanskanen J."/>
            <person name="Kim Y.M."/>
            <person name="Honaas L."/>
            <person name="Yang Z."/>
            <person name="Spallek T."/>
            <person name="Conn C.E."/>
            <person name="Ichihashi Y."/>
            <person name="Cheong K."/>
            <person name="Cui S."/>
            <person name="Der J.P."/>
            <person name="Gundlach H."/>
            <person name="Jiao Y."/>
            <person name="Hori C."/>
            <person name="Ishida J.K."/>
            <person name="Kasahara H."/>
            <person name="Kiba T."/>
            <person name="Kim M.S."/>
            <person name="Koo N."/>
            <person name="Laohavisit A."/>
            <person name="Lee Y.H."/>
            <person name="Lumba S."/>
            <person name="McCourt P."/>
            <person name="Mortimer J.C."/>
            <person name="Mutuku J.M."/>
            <person name="Nomura T."/>
            <person name="Sasaki-Sekimoto Y."/>
            <person name="Seto Y."/>
            <person name="Wang Y."/>
            <person name="Wakatake T."/>
            <person name="Sakakibara H."/>
            <person name="Demura T."/>
            <person name="Yamaguchi S."/>
            <person name="Yoneyama K."/>
            <person name="Manabe R.I."/>
            <person name="Nelson D.C."/>
            <person name="Schulman A.H."/>
            <person name="Timko M.P."/>
            <person name="dePamphilis C.W."/>
            <person name="Choi D."/>
            <person name="Shirasu K."/>
        </authorList>
    </citation>
    <scope>NUCLEOTIDE SEQUENCE [LARGE SCALE GENOMIC DNA]</scope>
    <source>
        <strain evidence="4">cv. UVA1</strain>
    </source>
</reference>
<dbReference type="InterPro" id="IPR012891">
    <property type="entry name" value="GCK_dom"/>
</dbReference>
<dbReference type="PANTHER" id="PTHR34357:SF2">
    <property type="entry name" value="F26F24.3-RELATED"/>
    <property type="match status" value="1"/>
</dbReference>
<accession>A0A5A7QFL4</accession>
<dbReference type="OrthoDB" id="2148418at2759"/>
<dbReference type="Proteomes" id="UP000325081">
    <property type="component" value="Unassembled WGS sequence"/>
</dbReference>
<dbReference type="AlphaFoldDB" id="A0A5A7QFL4"/>
<evidence type="ECO:0000259" key="2">
    <source>
        <dbReference type="SMART" id="SM01227"/>
    </source>
</evidence>
<proteinExistence type="predicted"/>
<feature type="compositionally biased region" description="Basic and acidic residues" evidence="1">
    <location>
        <begin position="57"/>
        <end position="75"/>
    </location>
</feature>
<gene>
    <name evidence="3" type="ORF">STAS_20634</name>
</gene>
<feature type="region of interest" description="Disordered" evidence="1">
    <location>
        <begin position="165"/>
        <end position="202"/>
    </location>
</feature>
<feature type="compositionally biased region" description="Acidic residues" evidence="1">
    <location>
        <begin position="76"/>
        <end position="99"/>
    </location>
</feature>
<name>A0A5A7QFL4_STRAF</name>
<sequence>MGDLLSKPSQPDSTAADAAAVTMSSPNPDLSGGATTPEPKSPIEISAGLPPEPTAAEIKEKASENEPIPGEKPEEATIDGDSSEQGGEGEGEEEEEEGECGFCLFMKGGGCKEAFTDWEKCVEEGEKNKEDIVEKCFQVTAALKSCMEAHSDYYAPLLQAEKAAEEEAARQLEQERENLKDVSGEKEEAEKNSGGVDENESA</sequence>
<dbReference type="EMBL" id="BKCP01006737">
    <property type="protein sequence ID" value="GER43768.1"/>
    <property type="molecule type" value="Genomic_DNA"/>
</dbReference>
<feature type="region of interest" description="Disordered" evidence="1">
    <location>
        <begin position="1"/>
        <end position="100"/>
    </location>
</feature>
<feature type="compositionally biased region" description="Basic and acidic residues" evidence="1">
    <location>
        <begin position="165"/>
        <end position="191"/>
    </location>
</feature>